<dbReference type="RefSeq" id="WP_211547643.1">
    <property type="nucleotide sequence ID" value="NZ_JAGTUF010000005.1"/>
</dbReference>
<dbReference type="Pfam" id="PF00034">
    <property type="entry name" value="Cytochrom_C"/>
    <property type="match status" value="1"/>
</dbReference>
<evidence type="ECO:0000259" key="6">
    <source>
        <dbReference type="PROSITE" id="PS51007"/>
    </source>
</evidence>
<keyword evidence="2 4" id="KW-0479">Metal-binding</keyword>
<accession>A0ABS5IB53</accession>
<evidence type="ECO:0000256" key="5">
    <source>
        <dbReference type="SAM" id="SignalP"/>
    </source>
</evidence>
<dbReference type="InterPro" id="IPR009056">
    <property type="entry name" value="Cyt_c-like_dom"/>
</dbReference>
<evidence type="ECO:0000256" key="2">
    <source>
        <dbReference type="ARBA" id="ARBA00022723"/>
    </source>
</evidence>
<dbReference type="Gene3D" id="1.10.760.10">
    <property type="entry name" value="Cytochrome c-like domain"/>
    <property type="match status" value="1"/>
</dbReference>
<keyword evidence="5" id="KW-0732">Signal</keyword>
<keyword evidence="1 4" id="KW-0349">Heme</keyword>
<sequence>MKIRFVLATTVLIALAAPAWGHGAAVPFFGGQVAASGELHVELAIRDGGIRVWVRDHADKPVAATGKAVLLINGVKTELPLRAEAERLTAEAAVKTADKVVAVLSLDAAGKPVSVRFAQDAVVVPTLDAQASAGQGLFQTVCATCHGPSLRGSDQGPPLLHPWYAAGAGHDDNQVLSVIGNGTAGHMWKFGDMPKPEGVKPGQEKDVLAYIRAMQAANGIGSMPATTMPAMPAMPGMTDHGGHGGHAGH</sequence>
<dbReference type="Proteomes" id="UP000680714">
    <property type="component" value="Unassembled WGS sequence"/>
</dbReference>
<evidence type="ECO:0000256" key="3">
    <source>
        <dbReference type="ARBA" id="ARBA00023004"/>
    </source>
</evidence>
<gene>
    <name evidence="7" type="ORF">KEC16_08030</name>
</gene>
<comment type="caution">
    <text evidence="7">The sequence shown here is derived from an EMBL/GenBank/DDBJ whole genome shotgun (WGS) entry which is preliminary data.</text>
</comment>
<evidence type="ECO:0000313" key="8">
    <source>
        <dbReference type="Proteomes" id="UP000680714"/>
    </source>
</evidence>
<reference evidence="7 8" key="1">
    <citation type="submission" date="2021-04" db="EMBL/GenBank/DDBJ databases">
        <title>Magnetospirillum sulfuroxidans sp. nov., a facultative chemolithoautotrophic sulfur-oxidizing alphaproteobacterium isolated from freshwater sediment and proposals for Paramagetospirillum gen. nov., and Magnetospirillaceae fam. nov.</title>
        <authorList>
            <person name="Koziaeva V."/>
            <person name="Geelhoed J.S."/>
            <person name="Sorokin D.Y."/>
            <person name="Grouzdev D.S."/>
        </authorList>
    </citation>
    <scope>NUCLEOTIDE SEQUENCE [LARGE SCALE GENOMIC DNA]</scope>
    <source>
        <strain evidence="7 8">J10</strain>
    </source>
</reference>
<evidence type="ECO:0000313" key="7">
    <source>
        <dbReference type="EMBL" id="MBR9971660.1"/>
    </source>
</evidence>
<evidence type="ECO:0000256" key="1">
    <source>
        <dbReference type="ARBA" id="ARBA00022617"/>
    </source>
</evidence>
<evidence type="ECO:0000256" key="4">
    <source>
        <dbReference type="PROSITE-ProRule" id="PRU00433"/>
    </source>
</evidence>
<organism evidence="7 8">
    <name type="scientific">Magnetospirillum sulfuroxidans</name>
    <dbReference type="NCBI Taxonomy" id="611300"/>
    <lineage>
        <taxon>Bacteria</taxon>
        <taxon>Pseudomonadati</taxon>
        <taxon>Pseudomonadota</taxon>
        <taxon>Alphaproteobacteria</taxon>
        <taxon>Rhodospirillales</taxon>
        <taxon>Rhodospirillaceae</taxon>
        <taxon>Magnetospirillum</taxon>
    </lineage>
</organism>
<dbReference type="SUPFAM" id="SSF46626">
    <property type="entry name" value="Cytochrome c"/>
    <property type="match status" value="1"/>
</dbReference>
<keyword evidence="3 4" id="KW-0408">Iron</keyword>
<feature type="domain" description="Cytochrome c" evidence="6">
    <location>
        <begin position="129"/>
        <end position="215"/>
    </location>
</feature>
<name>A0ABS5IB53_9PROT</name>
<dbReference type="PROSITE" id="PS51007">
    <property type="entry name" value="CYTC"/>
    <property type="match status" value="1"/>
</dbReference>
<protein>
    <submittedName>
        <fullName evidence="7">Cytochrome c</fullName>
    </submittedName>
</protein>
<feature type="chain" id="PRO_5047057536" evidence="5">
    <location>
        <begin position="22"/>
        <end position="249"/>
    </location>
</feature>
<keyword evidence="8" id="KW-1185">Reference proteome</keyword>
<dbReference type="EMBL" id="JAGTUF010000005">
    <property type="protein sequence ID" value="MBR9971660.1"/>
    <property type="molecule type" value="Genomic_DNA"/>
</dbReference>
<proteinExistence type="predicted"/>
<dbReference type="InterPro" id="IPR036909">
    <property type="entry name" value="Cyt_c-like_dom_sf"/>
</dbReference>
<feature type="signal peptide" evidence="5">
    <location>
        <begin position="1"/>
        <end position="21"/>
    </location>
</feature>